<dbReference type="Pfam" id="PF12805">
    <property type="entry name" value="FUSC-like"/>
    <property type="match status" value="1"/>
</dbReference>
<evidence type="ECO:0000259" key="8">
    <source>
        <dbReference type="Pfam" id="PF12805"/>
    </source>
</evidence>
<evidence type="ECO:0000313" key="10">
    <source>
        <dbReference type="EMBL" id="AZS50920.1"/>
    </source>
</evidence>
<dbReference type="Proteomes" id="UP000273143">
    <property type="component" value="Chromosome"/>
</dbReference>
<evidence type="ECO:0000256" key="7">
    <source>
        <dbReference type="SAM" id="Phobius"/>
    </source>
</evidence>
<keyword evidence="4 7" id="KW-1133">Transmembrane helix</keyword>
<name>A0A3Q9JLZ3_9GAMM</name>
<evidence type="ECO:0000259" key="9">
    <source>
        <dbReference type="Pfam" id="PF13515"/>
    </source>
</evidence>
<feature type="domain" description="Integral membrane bound transporter" evidence="9">
    <location>
        <begin position="411"/>
        <end position="530"/>
    </location>
</feature>
<feature type="transmembrane region" description="Helical" evidence="7">
    <location>
        <begin position="421"/>
        <end position="437"/>
    </location>
</feature>
<dbReference type="GO" id="GO:0005886">
    <property type="term" value="C:plasma membrane"/>
    <property type="evidence" value="ECO:0007669"/>
    <property type="project" value="UniProtKB-SubCell"/>
</dbReference>
<proteinExistence type="inferred from homology"/>
<evidence type="ECO:0000256" key="4">
    <source>
        <dbReference type="ARBA" id="ARBA00022989"/>
    </source>
</evidence>
<dbReference type="PANTHER" id="PTHR30509">
    <property type="entry name" value="P-HYDROXYBENZOIC ACID EFFLUX PUMP SUBUNIT-RELATED"/>
    <property type="match status" value="1"/>
</dbReference>
<feature type="transmembrane region" description="Helical" evidence="7">
    <location>
        <begin position="523"/>
        <end position="541"/>
    </location>
</feature>
<comment type="subcellular location">
    <subcellularLocation>
        <location evidence="1">Cell membrane</location>
        <topology evidence="1">Multi-pass membrane protein</topology>
    </subcellularLocation>
</comment>
<evidence type="ECO:0000256" key="5">
    <source>
        <dbReference type="ARBA" id="ARBA00023136"/>
    </source>
</evidence>
<sequence length="732" mass="82272">MASSRSLVNTLHQLWSLERVAYCVRVFIALTGVMVLCWWRGELSLVVPLFLGIIASAMAETDDNWQGRLKAVVVMLICFSITSVSVTLLFPFPWLFAIGLAISAFGLTLLGAIGSRYSSIGFATLILSIYTMISVSQHIQTNNHDVWRDSIALLVGAAWYGLLSIVWNFIFAHQPVLYALVNLFNELGGYLKLKATLIEPVRCSDIEERHLALAKKNGKVVDALNIAKETILNRMKGSRHNPQVSRYLKLYFIAQDIHERANSSHYPYDALSEAFFHSDVLFRCQLLLSHQGKACQLLAKAIRLKEPFNHSESTEALEDLKKSIDYIREQPETNKRLLRSVYALAKNLTILEQKLMDAKNPDALSNGDVSLFDREVHTFKDAFLRLKQNLTLTSLTCRHAIRIAIALLAGYGVMHWLNAEYGFWILLTTVFVCRPSYGATRVRLVQRMVGTAIGVVCGWAVISLFPSLIMQSIIATIAGILFFAYRLSRYTLSTAFITLMILCCFNQMGNSAFTMIIPRLTDTLIGCIIAGLAVFFILPDWQGRQLNRVLASTLSSSSRYLREIMSQYDTGKEDDLDYRVARRNAHNADAALSSALASMLLEPGHFRKDVEVGFRFLVVSHTLLSYLSALGAHRETLPENAEVEALLERVTTTIANDLDEIANDLLEKRLVKVTNEIEELLAKELDQLSEEMDDNLKLILTELSLICRQLVRIRNLTAQLQHQAIEQTKVAS</sequence>
<keyword evidence="2" id="KW-1003">Cell membrane</keyword>
<gene>
    <name evidence="10" type="primary">yccS</name>
    <name evidence="10" type="ORF">DM558_09065</name>
</gene>
<dbReference type="InterPro" id="IPR010019">
    <property type="entry name" value="Integral_membrane_YccS"/>
</dbReference>
<feature type="domain" description="Integral membrane protein YccS N-terminal" evidence="8">
    <location>
        <begin position="72"/>
        <end position="355"/>
    </location>
</feature>
<feature type="transmembrane region" description="Helical" evidence="7">
    <location>
        <begin position="120"/>
        <end position="139"/>
    </location>
</feature>
<evidence type="ECO:0000256" key="1">
    <source>
        <dbReference type="ARBA" id="ARBA00004651"/>
    </source>
</evidence>
<evidence type="ECO:0000256" key="3">
    <source>
        <dbReference type="ARBA" id="ARBA00022692"/>
    </source>
</evidence>
<keyword evidence="3 7" id="KW-0812">Transmembrane</keyword>
<dbReference type="RefSeq" id="WP_127163601.1">
    <property type="nucleotide sequence ID" value="NZ_CP029822.1"/>
</dbReference>
<evidence type="ECO:0000256" key="2">
    <source>
        <dbReference type="ARBA" id="ARBA00022475"/>
    </source>
</evidence>
<feature type="transmembrane region" description="Helical" evidence="7">
    <location>
        <begin position="20"/>
        <end position="39"/>
    </location>
</feature>
<dbReference type="InterPro" id="IPR032692">
    <property type="entry name" value="YccS_N"/>
</dbReference>
<reference evidence="11" key="1">
    <citation type="submission" date="2018-06" db="EMBL/GenBank/DDBJ databases">
        <title>Complete genome of Pseudomonas insecticola strain QZS01.</title>
        <authorList>
            <person name="Wang J."/>
            <person name="Su Q."/>
        </authorList>
    </citation>
    <scope>NUCLEOTIDE SEQUENCE [LARGE SCALE GENOMIC DNA]</scope>
    <source>
        <strain evidence="11">QZS01</strain>
    </source>
</reference>
<dbReference type="EMBL" id="CP029822">
    <property type="protein sequence ID" value="AZS50920.1"/>
    <property type="molecule type" value="Genomic_DNA"/>
</dbReference>
<evidence type="ECO:0000313" key="11">
    <source>
        <dbReference type="Proteomes" id="UP000273143"/>
    </source>
</evidence>
<feature type="transmembrane region" description="Helical" evidence="7">
    <location>
        <begin position="45"/>
        <end position="62"/>
    </location>
</feature>
<feature type="transmembrane region" description="Helical" evidence="7">
    <location>
        <begin position="494"/>
        <end position="517"/>
    </location>
</feature>
<dbReference type="NCBIfam" id="TIGR01666">
    <property type="entry name" value="YCCS"/>
    <property type="match status" value="1"/>
</dbReference>
<keyword evidence="11" id="KW-1185">Reference proteome</keyword>
<keyword evidence="5 7" id="KW-0472">Membrane</keyword>
<organism evidence="10 11">
    <name type="scientific">Entomomonas moraniae</name>
    <dbReference type="NCBI Taxonomy" id="2213226"/>
    <lineage>
        <taxon>Bacteria</taxon>
        <taxon>Pseudomonadati</taxon>
        <taxon>Pseudomonadota</taxon>
        <taxon>Gammaproteobacteria</taxon>
        <taxon>Pseudomonadales</taxon>
        <taxon>Pseudomonadaceae</taxon>
        <taxon>Entomomonas</taxon>
    </lineage>
</organism>
<dbReference type="PANTHER" id="PTHR30509:SF8">
    <property type="entry name" value="INNER MEMBRANE PROTEIN YCCS"/>
    <property type="match status" value="1"/>
</dbReference>
<dbReference type="AlphaFoldDB" id="A0A3Q9JLZ3"/>
<dbReference type="InterPro" id="IPR010020">
    <property type="entry name" value="Integral_membrane_YCCS_YHJK"/>
</dbReference>
<accession>A0A3Q9JLZ3</accession>
<feature type="transmembrane region" description="Helical" evidence="7">
    <location>
        <begin position="69"/>
        <end position="88"/>
    </location>
</feature>
<feature type="transmembrane region" description="Helical" evidence="7">
    <location>
        <begin position="395"/>
        <end position="415"/>
    </location>
</feature>
<dbReference type="NCBIfam" id="TIGR01667">
    <property type="entry name" value="YCCS_YHFK"/>
    <property type="match status" value="1"/>
</dbReference>
<protein>
    <submittedName>
        <fullName evidence="10">TIGR01666 family membrane protein</fullName>
    </submittedName>
</protein>
<evidence type="ECO:0000256" key="6">
    <source>
        <dbReference type="ARBA" id="ARBA00043993"/>
    </source>
</evidence>
<feature type="transmembrane region" description="Helical" evidence="7">
    <location>
        <begin position="151"/>
        <end position="171"/>
    </location>
</feature>
<dbReference type="InterPro" id="IPR049453">
    <property type="entry name" value="Memb_transporter_dom"/>
</dbReference>
<comment type="similarity">
    <text evidence="6">Belongs to the YccS/YhfK family.</text>
</comment>
<dbReference type="Pfam" id="PF13515">
    <property type="entry name" value="FUSC_2"/>
    <property type="match status" value="1"/>
</dbReference>
<feature type="transmembrane region" description="Helical" evidence="7">
    <location>
        <begin position="94"/>
        <end position="113"/>
    </location>
</feature>
<dbReference type="KEGG" id="emo:DM558_09065"/>